<accession>A0A6C0C1N3</accession>
<organism evidence="1">
    <name type="scientific">viral metagenome</name>
    <dbReference type="NCBI Taxonomy" id="1070528"/>
    <lineage>
        <taxon>unclassified sequences</taxon>
        <taxon>metagenomes</taxon>
        <taxon>organismal metagenomes</taxon>
    </lineage>
</organism>
<reference evidence="1" key="1">
    <citation type="journal article" date="2020" name="Nature">
        <title>Giant virus diversity and host interactions through global metagenomics.</title>
        <authorList>
            <person name="Schulz F."/>
            <person name="Roux S."/>
            <person name="Paez-Espino D."/>
            <person name="Jungbluth S."/>
            <person name="Walsh D.A."/>
            <person name="Denef V.J."/>
            <person name="McMahon K.D."/>
            <person name="Konstantinidis K.T."/>
            <person name="Eloe-Fadrosh E.A."/>
            <person name="Kyrpides N.C."/>
            <person name="Woyke T."/>
        </authorList>
    </citation>
    <scope>NUCLEOTIDE SEQUENCE</scope>
    <source>
        <strain evidence="1">GVMAG-M-3300020182-33</strain>
    </source>
</reference>
<evidence type="ECO:0000313" key="1">
    <source>
        <dbReference type="EMBL" id="QHS97679.1"/>
    </source>
</evidence>
<dbReference type="AlphaFoldDB" id="A0A6C0C1N3"/>
<proteinExistence type="predicted"/>
<sequence length="80" mass="9176">MLAFVWHSVASYHYRTQNTPGIHRTRVVKLAVGLYFALLSNEHPSSHELSCMFHAPALTTSQACCTFLRRHLFKIRMDAT</sequence>
<dbReference type="EMBL" id="MN739302">
    <property type="protein sequence ID" value="QHS97679.1"/>
    <property type="molecule type" value="Genomic_DNA"/>
</dbReference>
<name>A0A6C0C1N3_9ZZZZ</name>
<protein>
    <submittedName>
        <fullName evidence="1">Uncharacterized protein</fullName>
    </submittedName>
</protein>